<name>A0A9X2Q4Y4_9BACT</name>
<feature type="compositionally biased region" description="Polar residues" evidence="1">
    <location>
        <begin position="80"/>
        <end position="91"/>
    </location>
</feature>
<evidence type="ECO:0000256" key="1">
    <source>
        <dbReference type="SAM" id="MobiDB-lite"/>
    </source>
</evidence>
<dbReference type="EMBL" id="JANUAE010000015">
    <property type="protein sequence ID" value="MCS3711634.1"/>
    <property type="molecule type" value="Genomic_DNA"/>
</dbReference>
<proteinExistence type="predicted"/>
<comment type="caution">
    <text evidence="2">The sequence shown here is derived from an EMBL/GenBank/DDBJ whole genome shotgun (WGS) entry which is preliminary data.</text>
</comment>
<evidence type="ECO:0000313" key="2">
    <source>
        <dbReference type="EMBL" id="MCS3711634.1"/>
    </source>
</evidence>
<reference evidence="2" key="1">
    <citation type="submission" date="2022-08" db="EMBL/GenBank/DDBJ databases">
        <title>Genomic Encyclopedia of Type Strains, Phase V (KMG-V): Genome sequencing to study the core and pangenomes of soil and plant-associated prokaryotes.</title>
        <authorList>
            <person name="Whitman W."/>
        </authorList>
    </citation>
    <scope>NUCLEOTIDE SEQUENCE</scope>
    <source>
        <strain evidence="2">SP3049</strain>
    </source>
</reference>
<protein>
    <submittedName>
        <fullName evidence="2">Uncharacterized protein</fullName>
    </submittedName>
</protein>
<dbReference type="AlphaFoldDB" id="A0A9X2Q4Y4"/>
<accession>A0A9X2Q4Y4</accession>
<gene>
    <name evidence="2" type="ORF">GGP61_003267</name>
</gene>
<organism evidence="2 3">
    <name type="scientific">Salinibacter ruber</name>
    <dbReference type="NCBI Taxonomy" id="146919"/>
    <lineage>
        <taxon>Bacteria</taxon>
        <taxon>Pseudomonadati</taxon>
        <taxon>Rhodothermota</taxon>
        <taxon>Rhodothermia</taxon>
        <taxon>Rhodothermales</taxon>
        <taxon>Salinibacteraceae</taxon>
        <taxon>Salinibacter</taxon>
    </lineage>
</organism>
<sequence length="91" mass="10004">MLNKDALNGGLYFHTSEVGYQTEKGISFPGDDGKVWFPQKAVHVEIVCDGRVDVWVAEWFIDCSDKEYSSIEGPEVPGSSLPNPSEPTTVV</sequence>
<feature type="region of interest" description="Disordered" evidence="1">
    <location>
        <begin position="68"/>
        <end position="91"/>
    </location>
</feature>
<evidence type="ECO:0000313" key="3">
    <source>
        <dbReference type="Proteomes" id="UP001155057"/>
    </source>
</evidence>
<dbReference type="RefSeq" id="WP_259124492.1">
    <property type="nucleotide sequence ID" value="NZ_JANUAE010000015.1"/>
</dbReference>
<dbReference type="Proteomes" id="UP001155057">
    <property type="component" value="Unassembled WGS sequence"/>
</dbReference>